<dbReference type="PROSITE" id="PS50850">
    <property type="entry name" value="MFS"/>
    <property type="match status" value="1"/>
</dbReference>
<feature type="transmembrane region" description="Helical" evidence="7">
    <location>
        <begin position="257"/>
        <end position="278"/>
    </location>
</feature>
<feature type="transmembrane region" description="Helical" evidence="7">
    <location>
        <begin position="343"/>
        <end position="369"/>
    </location>
</feature>
<feature type="transmembrane region" description="Helical" evidence="7">
    <location>
        <begin position="86"/>
        <end position="108"/>
    </location>
</feature>
<feature type="transmembrane region" description="Helical" evidence="7">
    <location>
        <begin position="285"/>
        <end position="304"/>
    </location>
</feature>
<keyword evidence="10" id="KW-1185">Reference proteome</keyword>
<dbReference type="GO" id="GO:0022857">
    <property type="term" value="F:transmembrane transporter activity"/>
    <property type="evidence" value="ECO:0007669"/>
    <property type="project" value="InterPro"/>
</dbReference>
<sequence>MSAVPLGPVYARLWSATALSNLGDGIRAAAFPLLAASLTSSPVLVTGVAVAGQLPGLLFGLLAGVVADRVNRRVLVLVMDIVRTALLIGLVAMIATGHATIWAVYVVVFASGLASVLRDTSAGTLLPSIVGKDQLDRANGRMVTAEIAGNEFVGPPLGAYLFGVAIALPFAVNGGTMAIAAALVASIPALVQSRSTVGAGTPVSNVIMDLRTGLGWLIKRREVLAVPATSVALAMTDSAWFTLLVLYLREVVGLPDLWFGIMLAVGAVGGLAGGLVAARIGRAVGLRWTIVGSLLVAAAGQLALGVTSRVAVTAIVLATSSAVFAVWNVAARTLIQRRTPLELLGRVSSINGTVITAASILGALLGGVVAQQFGLHLPFLLGVPLLLAAASIGWWALRPRL</sequence>
<dbReference type="PANTHER" id="PTHR23513">
    <property type="entry name" value="INTEGRAL MEMBRANE EFFLUX PROTEIN-RELATED"/>
    <property type="match status" value="1"/>
</dbReference>
<keyword evidence="6 7" id="KW-0472">Membrane</keyword>
<dbReference type="EMBL" id="JACCBU010000001">
    <property type="protein sequence ID" value="NYE74389.1"/>
    <property type="molecule type" value="Genomic_DNA"/>
</dbReference>
<dbReference type="RefSeq" id="WP_179756654.1">
    <property type="nucleotide sequence ID" value="NZ_JACCBU010000001.1"/>
</dbReference>
<keyword evidence="4 7" id="KW-0812">Transmembrane</keyword>
<protein>
    <submittedName>
        <fullName evidence="9">MFS family permease</fullName>
    </submittedName>
</protein>
<evidence type="ECO:0000256" key="5">
    <source>
        <dbReference type="ARBA" id="ARBA00022989"/>
    </source>
</evidence>
<evidence type="ECO:0000256" key="3">
    <source>
        <dbReference type="ARBA" id="ARBA00022475"/>
    </source>
</evidence>
<dbReference type="Pfam" id="PF05977">
    <property type="entry name" value="MFS_3"/>
    <property type="match status" value="1"/>
</dbReference>
<organism evidence="9 10">
    <name type="scientific">Microlunatus parietis</name>
    <dbReference type="NCBI Taxonomy" id="682979"/>
    <lineage>
        <taxon>Bacteria</taxon>
        <taxon>Bacillati</taxon>
        <taxon>Actinomycetota</taxon>
        <taxon>Actinomycetes</taxon>
        <taxon>Propionibacteriales</taxon>
        <taxon>Propionibacteriaceae</taxon>
        <taxon>Microlunatus</taxon>
    </lineage>
</organism>
<dbReference type="InterPro" id="IPR036259">
    <property type="entry name" value="MFS_trans_sf"/>
</dbReference>
<feature type="transmembrane region" description="Helical" evidence="7">
    <location>
        <begin position="310"/>
        <end position="331"/>
    </location>
</feature>
<evidence type="ECO:0000256" key="2">
    <source>
        <dbReference type="ARBA" id="ARBA00022448"/>
    </source>
</evidence>
<feature type="transmembrane region" description="Helical" evidence="7">
    <location>
        <begin position="223"/>
        <end position="245"/>
    </location>
</feature>
<evidence type="ECO:0000313" key="10">
    <source>
        <dbReference type="Proteomes" id="UP000569914"/>
    </source>
</evidence>
<evidence type="ECO:0000259" key="8">
    <source>
        <dbReference type="PROSITE" id="PS50850"/>
    </source>
</evidence>
<dbReference type="SUPFAM" id="SSF103473">
    <property type="entry name" value="MFS general substrate transporter"/>
    <property type="match status" value="1"/>
</dbReference>
<feature type="transmembrane region" description="Helical" evidence="7">
    <location>
        <begin position="375"/>
        <end position="397"/>
    </location>
</feature>
<feature type="transmembrane region" description="Helical" evidence="7">
    <location>
        <begin position="43"/>
        <end position="66"/>
    </location>
</feature>
<dbReference type="CDD" id="cd06173">
    <property type="entry name" value="MFS_MefA_like"/>
    <property type="match status" value="1"/>
</dbReference>
<dbReference type="InterPro" id="IPR020846">
    <property type="entry name" value="MFS_dom"/>
</dbReference>
<dbReference type="PANTHER" id="PTHR23513:SF6">
    <property type="entry name" value="MAJOR FACILITATOR SUPERFAMILY ASSOCIATED DOMAIN-CONTAINING PROTEIN"/>
    <property type="match status" value="1"/>
</dbReference>
<evidence type="ECO:0000256" key="4">
    <source>
        <dbReference type="ARBA" id="ARBA00022692"/>
    </source>
</evidence>
<reference evidence="9 10" key="1">
    <citation type="submission" date="2020-07" db="EMBL/GenBank/DDBJ databases">
        <title>Sequencing the genomes of 1000 actinobacteria strains.</title>
        <authorList>
            <person name="Klenk H.-P."/>
        </authorList>
    </citation>
    <scope>NUCLEOTIDE SEQUENCE [LARGE SCALE GENOMIC DNA]</scope>
    <source>
        <strain evidence="9 10">DSM 22083</strain>
    </source>
</reference>
<accession>A0A7Y9IDR7</accession>
<feature type="transmembrane region" description="Helical" evidence="7">
    <location>
        <begin position="159"/>
        <end position="185"/>
    </location>
</feature>
<name>A0A7Y9IDR7_9ACTN</name>
<keyword evidence="2" id="KW-0813">Transport</keyword>
<gene>
    <name evidence="9" type="ORF">BKA15_005718</name>
</gene>
<dbReference type="Proteomes" id="UP000569914">
    <property type="component" value="Unassembled WGS sequence"/>
</dbReference>
<dbReference type="Gene3D" id="1.20.1250.20">
    <property type="entry name" value="MFS general substrate transporter like domains"/>
    <property type="match status" value="1"/>
</dbReference>
<evidence type="ECO:0000256" key="6">
    <source>
        <dbReference type="ARBA" id="ARBA00023136"/>
    </source>
</evidence>
<dbReference type="InterPro" id="IPR010290">
    <property type="entry name" value="TM_effector"/>
</dbReference>
<evidence type="ECO:0000313" key="9">
    <source>
        <dbReference type="EMBL" id="NYE74389.1"/>
    </source>
</evidence>
<dbReference type="AlphaFoldDB" id="A0A7Y9IDR7"/>
<feature type="domain" description="Major facilitator superfamily (MFS) profile" evidence="8">
    <location>
        <begin position="9"/>
        <end position="401"/>
    </location>
</feature>
<evidence type="ECO:0000256" key="7">
    <source>
        <dbReference type="SAM" id="Phobius"/>
    </source>
</evidence>
<keyword evidence="3" id="KW-1003">Cell membrane</keyword>
<evidence type="ECO:0000256" key="1">
    <source>
        <dbReference type="ARBA" id="ARBA00004651"/>
    </source>
</evidence>
<keyword evidence="5 7" id="KW-1133">Transmembrane helix</keyword>
<dbReference type="GO" id="GO:0005886">
    <property type="term" value="C:plasma membrane"/>
    <property type="evidence" value="ECO:0007669"/>
    <property type="project" value="UniProtKB-SubCell"/>
</dbReference>
<proteinExistence type="predicted"/>
<comment type="subcellular location">
    <subcellularLocation>
        <location evidence="1">Cell membrane</location>
        <topology evidence="1">Multi-pass membrane protein</topology>
    </subcellularLocation>
</comment>
<comment type="caution">
    <text evidence="9">The sequence shown here is derived from an EMBL/GenBank/DDBJ whole genome shotgun (WGS) entry which is preliminary data.</text>
</comment>